<reference evidence="2 3" key="1">
    <citation type="submission" date="2020-05" db="EMBL/GenBank/DDBJ databases">
        <title>Draft genome sequence of Desulfovibrio psychrotolerans JS1T.</title>
        <authorList>
            <person name="Ueno A."/>
            <person name="Tamazawa S."/>
            <person name="Tamamura S."/>
            <person name="Murakami T."/>
            <person name="Kiyama T."/>
            <person name="Inomata H."/>
            <person name="Amano Y."/>
            <person name="Miyakawa K."/>
            <person name="Tamaki H."/>
            <person name="Naganuma T."/>
            <person name="Kaneko K."/>
        </authorList>
    </citation>
    <scope>NUCLEOTIDE SEQUENCE [LARGE SCALE GENOMIC DNA]</scope>
    <source>
        <strain evidence="2 3">JS1</strain>
    </source>
</reference>
<organism evidence="2 3">
    <name type="scientific">Desulfovibrio psychrotolerans</name>
    <dbReference type="NCBI Taxonomy" id="415242"/>
    <lineage>
        <taxon>Bacteria</taxon>
        <taxon>Pseudomonadati</taxon>
        <taxon>Thermodesulfobacteriota</taxon>
        <taxon>Desulfovibrionia</taxon>
        <taxon>Desulfovibrionales</taxon>
        <taxon>Desulfovibrionaceae</taxon>
        <taxon>Desulfovibrio</taxon>
    </lineage>
</organism>
<proteinExistence type="predicted"/>
<sequence>MLANRFRGLWLAGFSEELVDAVQMITTHCGHWNEAVYAINDLLRFDFKTASVEEISALNTLKNSLLPSALEYRIHLCLCGDFRYSDLFLEEDTESELKQATLATQELGKELASDPNTFASLLPKILEYDSGQLFDLGHGVAMHSPNKATWHVIYETFSLLPEQGKAIRFVQGFLYLLADMKSELANSILDQSLTDIYFSKYFMLIQKESPLDEKAIKRIIDSIHIGKCQTYWYKLLGYGKVHEQLSDNDLYLILSVLSNKNDSTEVMLEILYMRLKKSSPYSSVTQMALRLISQADNNTIRIMDYQIGSIIESCTDLHSPKEHAPEIFDNIISQLKDRLSILDCQYTLEKLAQWWPYGFIKKFVLSDSCSSVPYCAYHDSEYGLWKFLAMIDEEVIHDCCAPDPQVNYLKMAKALNPKVRTEEGDVCWTPLALNMLEQHDSPTELLDIFKITLEPMSWRGSRAEIMEQNLPLFDQLLDHKDKRVRDWATTNKSLFANRVKKEKQSEEKEERVKFERFE</sequence>
<gene>
    <name evidence="2" type="ORF">DSM19430T_09360</name>
</gene>
<dbReference type="Proteomes" id="UP000503820">
    <property type="component" value="Unassembled WGS sequence"/>
</dbReference>
<comment type="caution">
    <text evidence="2">The sequence shown here is derived from an EMBL/GenBank/DDBJ whole genome shotgun (WGS) entry which is preliminary data.</text>
</comment>
<accession>A0A7J0BSV2</accession>
<protein>
    <submittedName>
        <fullName evidence="2">Uncharacterized protein</fullName>
    </submittedName>
</protein>
<feature type="region of interest" description="Disordered" evidence="1">
    <location>
        <begin position="499"/>
        <end position="518"/>
    </location>
</feature>
<feature type="compositionally biased region" description="Basic and acidic residues" evidence="1">
    <location>
        <begin position="502"/>
        <end position="518"/>
    </location>
</feature>
<evidence type="ECO:0000256" key="1">
    <source>
        <dbReference type="SAM" id="MobiDB-lite"/>
    </source>
</evidence>
<dbReference type="AlphaFoldDB" id="A0A7J0BSV2"/>
<keyword evidence="3" id="KW-1185">Reference proteome</keyword>
<evidence type="ECO:0000313" key="2">
    <source>
        <dbReference type="EMBL" id="GFM36252.1"/>
    </source>
</evidence>
<name>A0A7J0BSV2_9BACT</name>
<evidence type="ECO:0000313" key="3">
    <source>
        <dbReference type="Proteomes" id="UP000503820"/>
    </source>
</evidence>
<dbReference type="EMBL" id="BLVP01000004">
    <property type="protein sequence ID" value="GFM36252.1"/>
    <property type="molecule type" value="Genomic_DNA"/>
</dbReference>